<evidence type="ECO:0000313" key="7">
    <source>
        <dbReference type="Proteomes" id="UP000623129"/>
    </source>
</evidence>
<reference evidence="6" key="1">
    <citation type="submission" date="2020-01" db="EMBL/GenBank/DDBJ databases">
        <title>Genome sequence of Kobresia littledalei, the first chromosome-level genome in the family Cyperaceae.</title>
        <authorList>
            <person name="Qu G."/>
        </authorList>
    </citation>
    <scope>NUCLEOTIDE SEQUENCE</scope>
    <source>
        <strain evidence="6">C.B.Clarke</strain>
        <tissue evidence="6">Leaf</tissue>
    </source>
</reference>
<evidence type="ECO:0000256" key="5">
    <source>
        <dbReference type="SAM" id="MobiDB-lite"/>
    </source>
</evidence>
<evidence type="ECO:0000313" key="6">
    <source>
        <dbReference type="EMBL" id="KAF3341415.1"/>
    </source>
</evidence>
<comment type="caution">
    <text evidence="6">The sequence shown here is derived from an EMBL/GenBank/DDBJ whole genome shotgun (WGS) entry which is preliminary data.</text>
</comment>
<dbReference type="Pfam" id="PF13812">
    <property type="entry name" value="PPR_3"/>
    <property type="match status" value="1"/>
</dbReference>
<name>A0A833VTB1_9POAL</name>
<dbReference type="PROSITE" id="PS51375">
    <property type="entry name" value="PPR"/>
    <property type="match status" value="2"/>
</dbReference>
<feature type="region of interest" description="Disordered" evidence="5">
    <location>
        <begin position="91"/>
        <end position="125"/>
    </location>
</feature>
<evidence type="ECO:0000256" key="2">
    <source>
        <dbReference type="ARBA" id="ARBA00022737"/>
    </source>
</evidence>
<dbReference type="AlphaFoldDB" id="A0A833VTB1"/>
<dbReference type="InterPro" id="IPR002885">
    <property type="entry name" value="PPR_rpt"/>
</dbReference>
<evidence type="ECO:0000256" key="3">
    <source>
        <dbReference type="ARBA" id="ARBA00022946"/>
    </source>
</evidence>
<dbReference type="GO" id="GO:0003729">
    <property type="term" value="F:mRNA binding"/>
    <property type="evidence" value="ECO:0007669"/>
    <property type="project" value="UniProtKB-ARBA"/>
</dbReference>
<dbReference type="SUPFAM" id="SSF48452">
    <property type="entry name" value="TPR-like"/>
    <property type="match status" value="1"/>
</dbReference>
<dbReference type="Pfam" id="PF01535">
    <property type="entry name" value="PPR"/>
    <property type="match status" value="3"/>
</dbReference>
<gene>
    <name evidence="6" type="ORF">FCM35_KLT00053</name>
</gene>
<keyword evidence="3" id="KW-0809">Transit peptide</keyword>
<dbReference type="NCBIfam" id="TIGR00756">
    <property type="entry name" value="PPR"/>
    <property type="match status" value="2"/>
</dbReference>
<dbReference type="EMBL" id="SWLB01000001">
    <property type="protein sequence ID" value="KAF3341415.1"/>
    <property type="molecule type" value="Genomic_DNA"/>
</dbReference>
<dbReference type="Gene3D" id="1.25.40.10">
    <property type="entry name" value="Tetratricopeptide repeat domain"/>
    <property type="match status" value="2"/>
</dbReference>
<sequence length="612" mass="70422">MWSLRTAAKHVTAKTCTLRSATVGACCTNLELPNNNIDEKQNPTSHPISIFDHPQRTSATRAFSSSTLFFHSRNLSSQIDTKLTNNNAEELKGFSDLDTDSEEKDVEDELVPESDDVTADEEESALEEEELIKKSYVSKRFESPLYELILSSPSYTLEESLEKWVKEGNEIKKEEVIGAVKKLRKKTLFGKAFQLMKWLEKSEHYEFTDMEYSSLVDLHAKVRGLYEAEKFLAEIPQSMRTERVYRSLLASCVSVFNVLKSEKTFNKMRDLNFPPTAFTCNQLLLLYKRTDKKKIADVLLMMERENVKPTLFTYKVLIDTKGLVGDIPAMEQLLDTMKEDGIEPDIYIKYVVAKHYIRAGFTEKAEKMAKEIEDENLSDKLLGCKFLLYIYQQLGKPDDVERVWKACGVNPTMDESLAIMRAWANLGKLEEAEKVFDEMSKRYKKLPQKCYNVMISIYADKKMLDKAKAVMNRMSDENIRIGPVALDMLVAINVKEGDVEKADSMLQSWVQKNQKMQNKPMYQTYMILLEAYAKKGDYHNAEKMLYLTRQIGYSGRLRMYELVLSAYFNAKVPAYGFRDRLKADNMFPNKNLTELLFAVEPFKKAPVTGVLE</sequence>
<keyword evidence="2" id="KW-0677">Repeat</keyword>
<feature type="repeat" description="PPR" evidence="4">
    <location>
        <begin position="447"/>
        <end position="481"/>
    </location>
</feature>
<comment type="similarity">
    <text evidence="1">Belongs to the PPR family. P subfamily.</text>
</comment>
<evidence type="ECO:0000256" key="1">
    <source>
        <dbReference type="ARBA" id="ARBA00007626"/>
    </source>
</evidence>
<protein>
    <submittedName>
        <fullName evidence="6">Pentatricopeptide repeat-containing protein</fullName>
    </submittedName>
</protein>
<feature type="repeat" description="PPR" evidence="4">
    <location>
        <begin position="310"/>
        <end position="344"/>
    </location>
</feature>
<organism evidence="6 7">
    <name type="scientific">Carex littledalei</name>
    <dbReference type="NCBI Taxonomy" id="544730"/>
    <lineage>
        <taxon>Eukaryota</taxon>
        <taxon>Viridiplantae</taxon>
        <taxon>Streptophyta</taxon>
        <taxon>Embryophyta</taxon>
        <taxon>Tracheophyta</taxon>
        <taxon>Spermatophyta</taxon>
        <taxon>Magnoliopsida</taxon>
        <taxon>Liliopsida</taxon>
        <taxon>Poales</taxon>
        <taxon>Cyperaceae</taxon>
        <taxon>Cyperoideae</taxon>
        <taxon>Cariceae</taxon>
        <taxon>Carex</taxon>
        <taxon>Carex subgen. Euthyceras</taxon>
    </lineage>
</organism>
<dbReference type="OrthoDB" id="739241at2759"/>
<accession>A0A833VTB1</accession>
<dbReference type="PANTHER" id="PTHR45717:SF15">
    <property type="entry name" value="AGL218WP"/>
    <property type="match status" value="1"/>
</dbReference>
<dbReference type="InterPro" id="IPR011990">
    <property type="entry name" value="TPR-like_helical_dom_sf"/>
</dbReference>
<feature type="compositionally biased region" description="Acidic residues" evidence="5">
    <location>
        <begin position="97"/>
        <end position="125"/>
    </location>
</feature>
<dbReference type="Proteomes" id="UP000623129">
    <property type="component" value="Unassembled WGS sequence"/>
</dbReference>
<dbReference type="GO" id="GO:0005739">
    <property type="term" value="C:mitochondrion"/>
    <property type="evidence" value="ECO:0007669"/>
    <property type="project" value="TreeGrafter"/>
</dbReference>
<evidence type="ECO:0000256" key="4">
    <source>
        <dbReference type="PROSITE-ProRule" id="PRU00708"/>
    </source>
</evidence>
<dbReference type="PANTHER" id="PTHR45717">
    <property type="entry name" value="OS12G0527900 PROTEIN"/>
    <property type="match status" value="1"/>
</dbReference>
<proteinExistence type="inferred from homology"/>
<keyword evidence="7" id="KW-1185">Reference proteome</keyword>